<dbReference type="InterPro" id="IPR033927">
    <property type="entry name" value="WASPfam_EVH1"/>
</dbReference>
<comment type="subcellular location">
    <subcellularLocation>
        <location evidence="1">Cytoplasm</location>
        <location evidence="1">Cytoskeleton</location>
    </subcellularLocation>
</comment>
<dbReference type="AlphaFoldDB" id="A0AAD7E7U0"/>
<evidence type="ECO:0000313" key="8">
    <source>
        <dbReference type="EMBL" id="KAJ7301174.1"/>
    </source>
</evidence>
<dbReference type="Gene3D" id="2.30.29.30">
    <property type="entry name" value="Pleckstrin-homology domain (PH domain)/Phosphotyrosine-binding domain (PTB)"/>
    <property type="match status" value="1"/>
</dbReference>
<keyword evidence="2" id="KW-0963">Cytoplasm</keyword>
<feature type="compositionally biased region" description="Polar residues" evidence="5">
    <location>
        <begin position="243"/>
        <end position="252"/>
    </location>
</feature>
<dbReference type="Gene3D" id="3.90.810.10">
    <property type="entry name" value="CRIB domain"/>
    <property type="match status" value="1"/>
</dbReference>
<evidence type="ECO:0000256" key="3">
    <source>
        <dbReference type="ARBA" id="ARBA00022553"/>
    </source>
</evidence>
<feature type="region of interest" description="Disordered" evidence="5">
    <location>
        <begin position="131"/>
        <end position="155"/>
    </location>
</feature>
<keyword evidence="9" id="KW-1185">Reference proteome</keyword>
<feature type="domain" description="WH1" evidence="7">
    <location>
        <begin position="19"/>
        <end position="130"/>
    </location>
</feature>
<dbReference type="PROSITE" id="PS50229">
    <property type="entry name" value="WH1"/>
    <property type="match status" value="1"/>
</dbReference>
<dbReference type="GO" id="GO:0005856">
    <property type="term" value="C:cytoskeleton"/>
    <property type="evidence" value="ECO:0007669"/>
    <property type="project" value="UniProtKB-SubCell"/>
</dbReference>
<keyword evidence="4" id="KW-0206">Cytoskeleton</keyword>
<dbReference type="Pfam" id="PF00786">
    <property type="entry name" value="PBD"/>
    <property type="match status" value="1"/>
</dbReference>
<comment type="caution">
    <text evidence="8">The sequence shown here is derived from an EMBL/GenBank/DDBJ whole genome shotgun (WGS) entry which is preliminary data.</text>
</comment>
<dbReference type="SUPFAM" id="SSF50729">
    <property type="entry name" value="PH domain-like"/>
    <property type="match status" value="1"/>
</dbReference>
<evidence type="ECO:0000256" key="1">
    <source>
        <dbReference type="ARBA" id="ARBA00004245"/>
    </source>
</evidence>
<dbReference type="InterPro" id="IPR011993">
    <property type="entry name" value="PH-like_dom_sf"/>
</dbReference>
<accession>A0AAD7E7U0</accession>
<keyword evidence="3" id="KW-0597">Phosphoprotein</keyword>
<feature type="domain" description="CRIB" evidence="6">
    <location>
        <begin position="154"/>
        <end position="169"/>
    </location>
</feature>
<evidence type="ECO:0000256" key="2">
    <source>
        <dbReference type="ARBA" id="ARBA00022490"/>
    </source>
</evidence>
<feature type="non-terminal residue" evidence="8">
    <location>
        <position position="1"/>
    </location>
</feature>
<dbReference type="InterPro" id="IPR000095">
    <property type="entry name" value="CRIB_dom"/>
</dbReference>
<evidence type="ECO:0000313" key="9">
    <source>
        <dbReference type="Proteomes" id="UP001218218"/>
    </source>
</evidence>
<dbReference type="Pfam" id="PF00568">
    <property type="entry name" value="WH1"/>
    <property type="match status" value="1"/>
</dbReference>
<dbReference type="PROSITE" id="PS50108">
    <property type="entry name" value="CRIB"/>
    <property type="match status" value="1"/>
</dbReference>
<name>A0AAD7E7U0_9AGAR</name>
<dbReference type="SUPFAM" id="SSF47912">
    <property type="entry name" value="Wiscott-Aldrich syndrome protein, WASP, C-terminal domain"/>
    <property type="match status" value="1"/>
</dbReference>
<evidence type="ECO:0000259" key="7">
    <source>
        <dbReference type="PROSITE" id="PS50229"/>
    </source>
</evidence>
<dbReference type="EMBL" id="JARIHO010000142">
    <property type="protein sequence ID" value="KAJ7301174.1"/>
    <property type="molecule type" value="Genomic_DNA"/>
</dbReference>
<dbReference type="InterPro" id="IPR036936">
    <property type="entry name" value="CRIB_dom_sf"/>
</dbReference>
<dbReference type="GO" id="GO:0007015">
    <property type="term" value="P:actin filament organization"/>
    <property type="evidence" value="ECO:0007669"/>
    <property type="project" value="InterPro"/>
</dbReference>
<dbReference type="Proteomes" id="UP001218218">
    <property type="component" value="Unassembled WGS sequence"/>
</dbReference>
<sequence>MPSQSTLNADEKNKVKAAIPPASNKILFATLARIYYAHPQPNEWSYAGLQGALAFVRDTSKNTQSFQLVDLDGTRGVIWQFEVYKGLEYYPDRAFFHSFAADECMVGFVFADEREAKTLWEKVTKNLKKDLKSKPASEKKKKASKGGKIDKSMISGPASGSFVHVAHMGYDEDQGFTSTGVDPSWTAFLGQLENSGIDKKVIAQEMEFIKDFARKHTAQQAQAAKEPKKPKPPPPPSRRTHAANDSTSSSITPAPPPPPP</sequence>
<gene>
    <name evidence="8" type="ORF">DFH08DRAFT_645259</name>
</gene>
<dbReference type="CDD" id="cd01205">
    <property type="entry name" value="EVH1_WASP-like"/>
    <property type="match status" value="1"/>
</dbReference>
<organism evidence="8 9">
    <name type="scientific">Mycena albidolilacea</name>
    <dbReference type="NCBI Taxonomy" id="1033008"/>
    <lineage>
        <taxon>Eukaryota</taxon>
        <taxon>Fungi</taxon>
        <taxon>Dikarya</taxon>
        <taxon>Basidiomycota</taxon>
        <taxon>Agaricomycotina</taxon>
        <taxon>Agaricomycetes</taxon>
        <taxon>Agaricomycetidae</taxon>
        <taxon>Agaricales</taxon>
        <taxon>Marasmiineae</taxon>
        <taxon>Mycenaceae</taxon>
        <taxon>Mycena</taxon>
    </lineage>
</organism>
<evidence type="ECO:0008006" key="10">
    <source>
        <dbReference type="Google" id="ProtNLM"/>
    </source>
</evidence>
<feature type="region of interest" description="Disordered" evidence="5">
    <location>
        <begin position="213"/>
        <end position="260"/>
    </location>
</feature>
<evidence type="ECO:0000256" key="5">
    <source>
        <dbReference type="SAM" id="MobiDB-lite"/>
    </source>
</evidence>
<dbReference type="SMART" id="SM00461">
    <property type="entry name" value="WH1"/>
    <property type="match status" value="1"/>
</dbReference>
<protein>
    <recommendedName>
        <fullName evidence="10">WH1-domain-containing protein</fullName>
    </recommendedName>
</protein>
<evidence type="ECO:0000259" key="6">
    <source>
        <dbReference type="PROSITE" id="PS50108"/>
    </source>
</evidence>
<proteinExistence type="predicted"/>
<evidence type="ECO:0000256" key="4">
    <source>
        <dbReference type="ARBA" id="ARBA00023212"/>
    </source>
</evidence>
<dbReference type="InterPro" id="IPR011026">
    <property type="entry name" value="WAS_C"/>
</dbReference>
<reference evidence="8" key="1">
    <citation type="submission" date="2023-03" db="EMBL/GenBank/DDBJ databases">
        <title>Massive genome expansion in bonnet fungi (Mycena s.s.) driven by repeated elements and novel gene families across ecological guilds.</title>
        <authorList>
            <consortium name="Lawrence Berkeley National Laboratory"/>
            <person name="Harder C.B."/>
            <person name="Miyauchi S."/>
            <person name="Viragh M."/>
            <person name="Kuo A."/>
            <person name="Thoen E."/>
            <person name="Andreopoulos B."/>
            <person name="Lu D."/>
            <person name="Skrede I."/>
            <person name="Drula E."/>
            <person name="Henrissat B."/>
            <person name="Morin E."/>
            <person name="Kohler A."/>
            <person name="Barry K."/>
            <person name="LaButti K."/>
            <person name="Morin E."/>
            <person name="Salamov A."/>
            <person name="Lipzen A."/>
            <person name="Mereny Z."/>
            <person name="Hegedus B."/>
            <person name="Baldrian P."/>
            <person name="Stursova M."/>
            <person name="Weitz H."/>
            <person name="Taylor A."/>
            <person name="Grigoriev I.V."/>
            <person name="Nagy L.G."/>
            <person name="Martin F."/>
            <person name="Kauserud H."/>
        </authorList>
    </citation>
    <scope>NUCLEOTIDE SEQUENCE</scope>
    <source>
        <strain evidence="8">CBHHK002</strain>
    </source>
</reference>
<dbReference type="InterPro" id="IPR000697">
    <property type="entry name" value="WH1/EVH1_dom"/>
</dbReference>